<sequence length="106" mass="12120">MKRTIMAALLFTGFLSQANAGLVQVNNRVACYLAMDSINRQLMESDKKVTAEIYKYLEGELQRYGVDEESINENTIALENELPRAYQQAAFADKCVTFYRKPSNRQ</sequence>
<dbReference type="AlphaFoldDB" id="A0A3N2RVE9"/>
<feature type="signal peptide" evidence="1">
    <location>
        <begin position="1"/>
        <end position="20"/>
    </location>
</feature>
<evidence type="ECO:0000313" key="2">
    <source>
        <dbReference type="EMBL" id="ROU11436.1"/>
    </source>
</evidence>
<evidence type="ECO:0000256" key="1">
    <source>
        <dbReference type="SAM" id="SignalP"/>
    </source>
</evidence>
<dbReference type="Proteomes" id="UP000268051">
    <property type="component" value="Unassembled WGS sequence"/>
</dbReference>
<dbReference type="OrthoDB" id="6623600at2"/>
<organism evidence="2 3">
    <name type="scientific">Kluyvera ascorbata</name>
    <dbReference type="NCBI Taxonomy" id="51288"/>
    <lineage>
        <taxon>Bacteria</taxon>
        <taxon>Pseudomonadati</taxon>
        <taxon>Pseudomonadota</taxon>
        <taxon>Gammaproteobacteria</taxon>
        <taxon>Enterobacterales</taxon>
        <taxon>Enterobacteriaceae</taxon>
        <taxon>Kluyvera</taxon>
    </lineage>
</organism>
<keyword evidence="1" id="KW-0732">Signal</keyword>
<reference evidence="2 3" key="1">
    <citation type="submission" date="2018-10" db="EMBL/GenBank/DDBJ databases">
        <title>Horizontal transference of carbapenem resistance between Klebsiella pneumoniae and Kluyvera ascorbata during abdominal infection: a case report.</title>
        <authorList>
            <person name="Raro O.H.F."/>
            <person name="Lima-Morales D."/>
            <person name="Barth A.L."/>
            <person name="Paim T.G.S."/>
            <person name="Mott M.P."/>
            <person name="Riche C.V.W."/>
            <person name="Teixeira U.F."/>
            <person name="Waechter F."/>
            <person name="Dias C.A.G."/>
        </authorList>
    </citation>
    <scope>NUCLEOTIDE SEQUENCE [LARGE SCALE GENOMIC DNA]</scope>
    <source>
        <strain evidence="2 3">OT2</strain>
    </source>
</reference>
<proteinExistence type="predicted"/>
<feature type="chain" id="PRO_5017963955" evidence="1">
    <location>
        <begin position="21"/>
        <end position="106"/>
    </location>
</feature>
<evidence type="ECO:0000313" key="3">
    <source>
        <dbReference type="Proteomes" id="UP000268051"/>
    </source>
</evidence>
<dbReference type="RefSeq" id="WP_023294000.1">
    <property type="nucleotide sequence ID" value="NZ_RHFN01000023.1"/>
</dbReference>
<comment type="caution">
    <text evidence="2">The sequence shown here is derived from an EMBL/GenBank/DDBJ whole genome shotgun (WGS) entry which is preliminary data.</text>
</comment>
<gene>
    <name evidence="2" type="ORF">EB837_18645</name>
</gene>
<protein>
    <submittedName>
        <fullName evidence="2">Uncharacterized protein</fullName>
    </submittedName>
</protein>
<name>A0A3N2RVE9_9ENTR</name>
<accession>A0A3N2RVE9</accession>
<dbReference type="EMBL" id="RHFN01000023">
    <property type="protein sequence ID" value="ROU11436.1"/>
    <property type="molecule type" value="Genomic_DNA"/>
</dbReference>